<dbReference type="InterPro" id="IPR013765">
    <property type="entry name" value="DNA_recomb/repair_RecA"/>
</dbReference>
<dbReference type="GO" id="GO:0005524">
    <property type="term" value="F:ATP binding"/>
    <property type="evidence" value="ECO:0007669"/>
    <property type="project" value="UniProtKB-KW"/>
</dbReference>
<dbReference type="Gene3D" id="3.40.50.300">
    <property type="entry name" value="P-loop containing nucleotide triphosphate hydrolases"/>
    <property type="match status" value="1"/>
</dbReference>
<dbReference type="InterPro" id="IPR027417">
    <property type="entry name" value="P-loop_NTPase"/>
</dbReference>
<dbReference type="InterPro" id="IPR049428">
    <property type="entry name" value="RecA-like_N"/>
</dbReference>
<gene>
    <name evidence="6" type="ORF">MM171B00424_0018</name>
</gene>
<dbReference type="GO" id="GO:0006310">
    <property type="term" value="P:DNA recombination"/>
    <property type="evidence" value="ECO:0007669"/>
    <property type="project" value="UniProtKB-KW"/>
</dbReference>
<accession>A0A6M3MEY9</accession>
<name>A0A6M3MEY9_9ZZZZ</name>
<protein>
    <submittedName>
        <fullName evidence="6">Putative RecA</fullName>
    </submittedName>
</protein>
<dbReference type="PROSITE" id="PS50163">
    <property type="entry name" value="RECA_3"/>
    <property type="match status" value="1"/>
</dbReference>
<dbReference type="EMBL" id="MT143876">
    <property type="protein sequence ID" value="QJB04233.1"/>
    <property type="molecule type" value="Genomic_DNA"/>
</dbReference>
<evidence type="ECO:0000256" key="2">
    <source>
        <dbReference type="ARBA" id="ARBA00022741"/>
    </source>
</evidence>
<feature type="domain" description="RecA family profile 2" evidence="5">
    <location>
        <begin position="227"/>
        <end position="304"/>
    </location>
</feature>
<reference evidence="6" key="1">
    <citation type="submission" date="2020-03" db="EMBL/GenBank/DDBJ databases">
        <title>The deep terrestrial virosphere.</title>
        <authorList>
            <person name="Holmfeldt K."/>
            <person name="Nilsson E."/>
            <person name="Simone D."/>
            <person name="Lopez-Fernandez M."/>
            <person name="Wu X."/>
            <person name="de Brujin I."/>
            <person name="Lundin D."/>
            <person name="Andersson A."/>
            <person name="Bertilsson S."/>
            <person name="Dopson M."/>
        </authorList>
    </citation>
    <scope>NUCLEOTIDE SEQUENCE</scope>
    <source>
        <strain evidence="6">MM171B00424</strain>
    </source>
</reference>
<sequence length="367" mass="41264">MKITREGNIAKAIDQVKAASMPAEESPVEFIHSGSILLNLAASGKGRNGGWARGRIVNFVGDGSSGKTLLALEMTAYMFHKMPGNKSHNFPPVGKVRIIFDNSEGVMDFDLDQMYGSKKDPTDFRKGVIWECSRTVEEFGRKFAREAMNHKEGTCLLYVIDSLDALSSEAGQERFEEAAKKDKAEDGTYGTEKAKYLSASFFSNICSLIKGKDITLVVISQIRMKIGISFGEKYGRTGGKALDFYTHAVPWLSEIEKLKKTFRGEDRVYGIRVLVKLKRNKVAKPFREAEIIILFDYGVDDVGSSIAYLYGPKVKTIDWDGVEYGRAELINYIEQNNLQDELAKKVEKWWNEIEDNLKPNRISKYGD</sequence>
<dbReference type="GO" id="GO:0008094">
    <property type="term" value="F:ATP-dependent activity, acting on DNA"/>
    <property type="evidence" value="ECO:0007669"/>
    <property type="project" value="InterPro"/>
</dbReference>
<keyword evidence="3" id="KW-0067">ATP-binding</keyword>
<comment type="similarity">
    <text evidence="1">Belongs to the RecA family.</text>
</comment>
<evidence type="ECO:0000313" key="6">
    <source>
        <dbReference type="EMBL" id="QJB04233.1"/>
    </source>
</evidence>
<organism evidence="6">
    <name type="scientific">viral metagenome</name>
    <dbReference type="NCBI Taxonomy" id="1070528"/>
    <lineage>
        <taxon>unclassified sequences</taxon>
        <taxon>metagenomes</taxon>
        <taxon>organismal metagenomes</taxon>
    </lineage>
</organism>
<keyword evidence="2" id="KW-0547">Nucleotide-binding</keyword>
<evidence type="ECO:0000259" key="5">
    <source>
        <dbReference type="PROSITE" id="PS50163"/>
    </source>
</evidence>
<dbReference type="AlphaFoldDB" id="A0A6M3MEY9"/>
<evidence type="ECO:0000256" key="4">
    <source>
        <dbReference type="ARBA" id="ARBA00023172"/>
    </source>
</evidence>
<dbReference type="GO" id="GO:0003697">
    <property type="term" value="F:single-stranded DNA binding"/>
    <property type="evidence" value="ECO:0007669"/>
    <property type="project" value="InterPro"/>
</dbReference>
<proteinExistence type="inferred from homology"/>
<dbReference type="PRINTS" id="PR00142">
    <property type="entry name" value="RECA"/>
</dbReference>
<dbReference type="GO" id="GO:0006281">
    <property type="term" value="P:DNA repair"/>
    <property type="evidence" value="ECO:0007669"/>
    <property type="project" value="InterPro"/>
</dbReference>
<dbReference type="InterPro" id="IPR020587">
    <property type="entry name" value="RecA_monomer-monomer_interface"/>
</dbReference>
<dbReference type="Pfam" id="PF00154">
    <property type="entry name" value="RecA_N"/>
    <property type="match status" value="1"/>
</dbReference>
<dbReference type="PANTHER" id="PTHR45900:SF1">
    <property type="entry name" value="MITOCHONDRIAL DNA REPAIR PROTEIN RECA HOMOLOG-RELATED"/>
    <property type="match status" value="1"/>
</dbReference>
<dbReference type="SUPFAM" id="SSF52540">
    <property type="entry name" value="P-loop containing nucleoside triphosphate hydrolases"/>
    <property type="match status" value="1"/>
</dbReference>
<dbReference type="PANTHER" id="PTHR45900">
    <property type="entry name" value="RECA"/>
    <property type="match status" value="1"/>
</dbReference>
<evidence type="ECO:0000256" key="1">
    <source>
        <dbReference type="ARBA" id="ARBA00009391"/>
    </source>
</evidence>
<keyword evidence="4" id="KW-0233">DNA recombination</keyword>
<evidence type="ECO:0000256" key="3">
    <source>
        <dbReference type="ARBA" id="ARBA00022840"/>
    </source>
</evidence>